<evidence type="ECO:0000313" key="1">
    <source>
        <dbReference type="Proteomes" id="UP000694843"/>
    </source>
</evidence>
<gene>
    <name evidence="2" type="primary">LOC108671611</name>
</gene>
<reference evidence="2" key="1">
    <citation type="submission" date="2025-08" db="UniProtKB">
        <authorList>
            <consortium name="RefSeq"/>
        </authorList>
    </citation>
    <scope>IDENTIFICATION</scope>
    <source>
        <tissue evidence="2">Whole organism</tissue>
    </source>
</reference>
<evidence type="ECO:0000313" key="2">
    <source>
        <dbReference type="RefSeq" id="XP_018014667.2"/>
    </source>
</evidence>
<dbReference type="Proteomes" id="UP000694843">
    <property type="component" value="Unplaced"/>
</dbReference>
<organism evidence="1 2">
    <name type="scientific">Hyalella azteca</name>
    <name type="common">Amphipod</name>
    <dbReference type="NCBI Taxonomy" id="294128"/>
    <lineage>
        <taxon>Eukaryota</taxon>
        <taxon>Metazoa</taxon>
        <taxon>Ecdysozoa</taxon>
        <taxon>Arthropoda</taxon>
        <taxon>Crustacea</taxon>
        <taxon>Multicrustacea</taxon>
        <taxon>Malacostraca</taxon>
        <taxon>Eumalacostraca</taxon>
        <taxon>Peracarida</taxon>
        <taxon>Amphipoda</taxon>
        <taxon>Senticaudata</taxon>
        <taxon>Talitrida</taxon>
        <taxon>Talitroidea</taxon>
        <taxon>Hyalellidae</taxon>
        <taxon>Hyalella</taxon>
    </lineage>
</organism>
<proteinExistence type="predicted"/>
<protein>
    <submittedName>
        <fullName evidence="2">Uncharacterized protein LOC108671611</fullName>
    </submittedName>
</protein>
<name>A0A8B7NLY4_HYAAZ</name>
<dbReference type="RefSeq" id="XP_018014667.2">
    <property type="nucleotide sequence ID" value="XM_018159178.2"/>
</dbReference>
<dbReference type="OrthoDB" id="6377185at2759"/>
<sequence>MLWRANITRTWPVIMEPQMGECSELANTAKFLLQCPTDDEYSVCTKISNDYWFGLTCGRATQDHGNGEYDMGNYTLFNCPSSLCVSPAAAPAPSAVPVMAFLLWGVIKFTAFF</sequence>
<dbReference type="GeneID" id="108671611"/>
<dbReference type="KEGG" id="hazt:108671611"/>
<dbReference type="AlphaFoldDB" id="A0A8B7NLY4"/>
<keyword evidence="1" id="KW-1185">Reference proteome</keyword>
<accession>A0A8B7NLY4</accession>